<evidence type="ECO:0000313" key="1">
    <source>
        <dbReference type="EMBL" id="TMV07275.1"/>
    </source>
</evidence>
<keyword evidence="2" id="KW-1185">Reference proteome</keyword>
<protein>
    <submittedName>
        <fullName evidence="1">Glycosyltransferase family 2 protein</fullName>
    </submittedName>
</protein>
<sequence>MDAYRLRWKRRRLLWRSFRSRHHLTALADRTGRIGPGDILAVTTLRNEITRLPWFLHHYRRLGVDHFLVVDNGSDDGSADLLARQPDVSLWQTAHSYREARFGLDWMTWLQMRHGHRHWTLMVDADELLIYAHHETRSLRDLTGWLDRTGRDVFGAHLLDLYPEGPLGAQTHDPGTDPTQVVNWFDAGPCRAQRQRPMGNLWVQGGVRERAFFADRPHRSPTLNKIPLIRWSRRFAYVNSSHSALPRRLNFGYDGPGGAAPSGVLLHTKFLPEVVGKSEIEKSRSQHFHDPDQFGGYYDGIIGRPTLWTPDSVRYTGWRQLEQLGLMNSGGWT</sequence>
<dbReference type="Pfam" id="PF13704">
    <property type="entry name" value="Glyco_tranf_2_4"/>
    <property type="match status" value="1"/>
</dbReference>
<dbReference type="Proteomes" id="UP001193035">
    <property type="component" value="Unassembled WGS sequence"/>
</dbReference>
<dbReference type="SUPFAM" id="SSF53448">
    <property type="entry name" value="Nucleotide-diphospho-sugar transferases"/>
    <property type="match status" value="1"/>
</dbReference>
<proteinExistence type="predicted"/>
<name>A0ABY2WXN8_9RHOB</name>
<dbReference type="InterPro" id="IPR029044">
    <property type="entry name" value="Nucleotide-diphossugar_trans"/>
</dbReference>
<dbReference type="EMBL" id="VCPD01000004">
    <property type="protein sequence ID" value="TMV07275.1"/>
    <property type="molecule type" value="Genomic_DNA"/>
</dbReference>
<gene>
    <name evidence="1" type="ORF">FGK63_13755</name>
</gene>
<evidence type="ECO:0000313" key="2">
    <source>
        <dbReference type="Proteomes" id="UP001193035"/>
    </source>
</evidence>
<reference evidence="1 2" key="1">
    <citation type="submission" date="2019-05" db="EMBL/GenBank/DDBJ databases">
        <title>Ruegeria sp. nov., isolated from tidal flat.</title>
        <authorList>
            <person name="Kim W."/>
        </authorList>
    </citation>
    <scope>NUCLEOTIDE SEQUENCE [LARGE SCALE GENOMIC DNA]</scope>
    <source>
        <strain evidence="1 2">CAU 1488</strain>
    </source>
</reference>
<accession>A0ABY2WXN8</accession>
<comment type="caution">
    <text evidence="1">The sequence shown here is derived from an EMBL/GenBank/DDBJ whole genome shotgun (WGS) entry which is preliminary data.</text>
</comment>
<organism evidence="1 2">
    <name type="scientific">Ruegeria sediminis</name>
    <dbReference type="NCBI Taxonomy" id="2583820"/>
    <lineage>
        <taxon>Bacteria</taxon>
        <taxon>Pseudomonadati</taxon>
        <taxon>Pseudomonadota</taxon>
        <taxon>Alphaproteobacteria</taxon>
        <taxon>Rhodobacterales</taxon>
        <taxon>Roseobacteraceae</taxon>
        <taxon>Ruegeria</taxon>
    </lineage>
</organism>